<dbReference type="Proteomes" id="UP000597338">
    <property type="component" value="Unassembled WGS sequence"/>
</dbReference>
<accession>A0ABQ1MUP0</accession>
<name>A0ABQ1MUP0_9SPHI</name>
<dbReference type="EMBL" id="BMIK01000026">
    <property type="protein sequence ID" value="GGC47277.1"/>
    <property type="molecule type" value="Genomic_DNA"/>
</dbReference>
<reference evidence="2" key="1">
    <citation type="journal article" date="2019" name="Int. J. Syst. Evol. Microbiol.">
        <title>The Global Catalogue of Microorganisms (GCM) 10K type strain sequencing project: providing services to taxonomists for standard genome sequencing and annotation.</title>
        <authorList>
            <consortium name="The Broad Institute Genomics Platform"/>
            <consortium name="The Broad Institute Genome Sequencing Center for Infectious Disease"/>
            <person name="Wu L."/>
            <person name="Ma J."/>
        </authorList>
    </citation>
    <scope>NUCLEOTIDE SEQUENCE [LARGE SCALE GENOMIC DNA]</scope>
    <source>
        <strain evidence="2">CGMCC 1.15342</strain>
    </source>
</reference>
<sequence>MLLLCPILKAQETITNPDRMWTVPAVYTLDEPVTWYFDFASATQVKDGEQLYLWIWAPTNPTGTPIPITYSGDRIWSIRFTPTEFFGMTVEELFANTEAFYFLIRDLDATKLTGTLSLPKTDYIKNFVESGKQMDFAPSDFQLGGTLSILFNANLVEGFLPAPSTVHMHGGLNDWSALQEFQAWIPEIREKTAFRHLGNGIYKKDIVPQDYFNVTEEFEMENVVFLAVKYNGNDATPDWAGASPDYKIIAPGVPEPLPPVLSFFPLKISIHDLLTITRDNNLRGQRLTYTITGGSKTISGELEGAMTRQRAYIHIAKEFSGMDISSLHIQIKDQNGLMIYDEDMPLVPVDNPEKN</sequence>
<organism evidence="1 2">
    <name type="scientific">Parapedobacter defluvii</name>
    <dbReference type="NCBI Taxonomy" id="2045106"/>
    <lineage>
        <taxon>Bacteria</taxon>
        <taxon>Pseudomonadati</taxon>
        <taxon>Bacteroidota</taxon>
        <taxon>Sphingobacteriia</taxon>
        <taxon>Sphingobacteriales</taxon>
        <taxon>Sphingobacteriaceae</taxon>
        <taxon>Parapedobacter</taxon>
    </lineage>
</organism>
<evidence type="ECO:0000313" key="2">
    <source>
        <dbReference type="Proteomes" id="UP000597338"/>
    </source>
</evidence>
<keyword evidence="2" id="KW-1185">Reference proteome</keyword>
<gene>
    <name evidence="1" type="ORF">GCM10011386_44280</name>
</gene>
<evidence type="ECO:0000313" key="1">
    <source>
        <dbReference type="EMBL" id="GGC47277.1"/>
    </source>
</evidence>
<protein>
    <submittedName>
        <fullName evidence="1">Uncharacterized protein</fullName>
    </submittedName>
</protein>
<proteinExistence type="predicted"/>
<comment type="caution">
    <text evidence="1">The sequence shown here is derived from an EMBL/GenBank/DDBJ whole genome shotgun (WGS) entry which is preliminary data.</text>
</comment>